<name>A0AC35GLD5_9BILA</name>
<dbReference type="WBParaSite" id="PS1159_v2.g6529.t1">
    <property type="protein sequence ID" value="PS1159_v2.g6529.t1"/>
    <property type="gene ID" value="PS1159_v2.g6529"/>
</dbReference>
<evidence type="ECO:0000313" key="2">
    <source>
        <dbReference type="WBParaSite" id="PS1159_v2.g6529.t1"/>
    </source>
</evidence>
<evidence type="ECO:0000313" key="1">
    <source>
        <dbReference type="Proteomes" id="UP000887580"/>
    </source>
</evidence>
<dbReference type="Proteomes" id="UP000887580">
    <property type="component" value="Unplaced"/>
</dbReference>
<reference evidence="2" key="1">
    <citation type="submission" date="2022-11" db="UniProtKB">
        <authorList>
            <consortium name="WormBaseParasite"/>
        </authorList>
    </citation>
    <scope>IDENTIFICATION</scope>
</reference>
<organism evidence="1 2">
    <name type="scientific">Panagrolaimus sp. PS1159</name>
    <dbReference type="NCBI Taxonomy" id="55785"/>
    <lineage>
        <taxon>Eukaryota</taxon>
        <taxon>Metazoa</taxon>
        <taxon>Ecdysozoa</taxon>
        <taxon>Nematoda</taxon>
        <taxon>Chromadorea</taxon>
        <taxon>Rhabditida</taxon>
        <taxon>Tylenchina</taxon>
        <taxon>Panagrolaimomorpha</taxon>
        <taxon>Panagrolaimoidea</taxon>
        <taxon>Panagrolaimidae</taxon>
        <taxon>Panagrolaimus</taxon>
    </lineage>
</organism>
<protein>
    <submittedName>
        <fullName evidence="2">Vesicle transport protein</fullName>
    </submittedName>
</protein>
<proteinExistence type="predicted"/>
<sequence>MSSLADFVSENRSKTTTVFSGVRDSFTNGSFSSKMSNSISGIFSRGGGGDDQELLVDSASTSGQLPTSRNRKTGGWFTFGEDANVCGLSRMQRIITFFLFLAMAAFCFVSAMMLIPILILSTRKFAMLNTLGSLFFLVSFVFLWGPKPYALYLFSETKRLVTGTYTLSVLLTLYTSIWLHSTIFTAICAIFQAAALIWFVFSFVPGGERGLRFLTGLCTGVVTRQSKLVLPI</sequence>
<accession>A0AC35GLD5</accession>